<dbReference type="PROSITE" id="PS51371">
    <property type="entry name" value="CBS"/>
    <property type="match status" value="1"/>
</dbReference>
<dbReference type="Pfam" id="PF00571">
    <property type="entry name" value="CBS"/>
    <property type="match status" value="1"/>
</dbReference>
<name>A0A140DVY9_9FIRM</name>
<evidence type="ECO:0000256" key="1">
    <source>
        <dbReference type="PROSITE-ProRule" id="PRU00703"/>
    </source>
</evidence>
<dbReference type="SUPFAM" id="SSF54631">
    <property type="entry name" value="CBS-domain pair"/>
    <property type="match status" value="1"/>
</dbReference>
<gene>
    <name evidence="3" type="ORF">AALO17_16820</name>
</gene>
<keyword evidence="4" id="KW-1185">Reference proteome</keyword>
<proteinExistence type="predicted"/>
<protein>
    <recommendedName>
        <fullName evidence="2">CBS domain-containing protein</fullName>
    </recommendedName>
</protein>
<dbReference type="EMBL" id="CP011391">
    <property type="protein sequence ID" value="AMK54816.1"/>
    <property type="molecule type" value="Genomic_DNA"/>
</dbReference>
<accession>A0A140DVY9</accession>
<dbReference type="GeneID" id="78478345"/>
<dbReference type="RefSeq" id="WP_067557699.1">
    <property type="nucleotide sequence ID" value="NZ_CAMTBT010000017.1"/>
</dbReference>
<evidence type="ECO:0000313" key="3">
    <source>
        <dbReference type="EMBL" id="AMK54816.1"/>
    </source>
</evidence>
<reference evidence="3 4" key="1">
    <citation type="journal article" date="2016" name="Gut Pathog.">
        <title>Whole genome sequencing of "Faecalibaculum rodentium" ALO17, isolated from C57BL/6J laboratory mouse feces.</title>
        <authorList>
            <person name="Lim S."/>
            <person name="Chang D.H."/>
            <person name="Ahn S."/>
            <person name="Kim B.C."/>
        </authorList>
    </citation>
    <scope>NUCLEOTIDE SEQUENCE [LARGE SCALE GENOMIC DNA]</scope>
    <source>
        <strain evidence="3 4">Alo17</strain>
    </source>
</reference>
<evidence type="ECO:0000259" key="2">
    <source>
        <dbReference type="PROSITE" id="PS51371"/>
    </source>
</evidence>
<dbReference type="STRING" id="1702221.AALO17_16820"/>
<dbReference type="InterPro" id="IPR000644">
    <property type="entry name" value="CBS_dom"/>
</dbReference>
<sequence>MNQDNESFLNLCQSFESLVRARYDLEDKDSPYYYLAGLEDFDSHRETIHTIRGLRNILVHNNVEIQGQPGFVVQPVLMEQLKDVIARVENPTRAKDIMTTGILWGDMNSTVGELLDLMKTKHVKRIPIRKDGKLAGVFSENAVFRRLVSGKQLKRQETMSQWLEDVRLDHPDGERYEFCHENDPVHILEARFCKPARQRLAILFVKDNKERIQGMVTVYDIARDLPDYGKAVDPERRGGR</sequence>
<dbReference type="InterPro" id="IPR046342">
    <property type="entry name" value="CBS_dom_sf"/>
</dbReference>
<keyword evidence="1" id="KW-0129">CBS domain</keyword>
<organism evidence="3 4">
    <name type="scientific">Faecalibaculum rodentium</name>
    <dbReference type="NCBI Taxonomy" id="1702221"/>
    <lineage>
        <taxon>Bacteria</taxon>
        <taxon>Bacillati</taxon>
        <taxon>Bacillota</taxon>
        <taxon>Erysipelotrichia</taxon>
        <taxon>Erysipelotrichales</taxon>
        <taxon>Erysipelotrichaceae</taxon>
        <taxon>Faecalibaculum</taxon>
    </lineage>
</organism>
<dbReference type="KEGG" id="fro:AALO17_16820"/>
<dbReference type="Gene3D" id="3.10.580.10">
    <property type="entry name" value="CBS-domain"/>
    <property type="match status" value="1"/>
</dbReference>
<dbReference type="OrthoDB" id="9807125at2"/>
<dbReference type="Proteomes" id="UP000069771">
    <property type="component" value="Chromosome"/>
</dbReference>
<evidence type="ECO:0000313" key="4">
    <source>
        <dbReference type="Proteomes" id="UP000069771"/>
    </source>
</evidence>
<feature type="domain" description="CBS" evidence="2">
    <location>
        <begin position="98"/>
        <end position="153"/>
    </location>
</feature>
<dbReference type="AlphaFoldDB" id="A0A140DVY9"/>